<dbReference type="InterPro" id="IPR020045">
    <property type="entry name" value="DNA_polI_H3TH"/>
</dbReference>
<comment type="caution">
    <text evidence="16">The sequence shown here is derived from an EMBL/GenBank/DDBJ whole genome shotgun (WGS) entry which is preliminary data.</text>
</comment>
<dbReference type="Gene3D" id="3.30.70.370">
    <property type="match status" value="1"/>
</dbReference>
<dbReference type="SUPFAM" id="SSF56672">
    <property type="entry name" value="DNA/RNA polymerases"/>
    <property type="match status" value="1"/>
</dbReference>
<dbReference type="Gene3D" id="3.30.420.10">
    <property type="entry name" value="Ribonuclease H-like superfamily/Ribonuclease H"/>
    <property type="match status" value="1"/>
</dbReference>
<reference evidence="16" key="1">
    <citation type="submission" date="2020-08" db="EMBL/GenBank/DDBJ databases">
        <title>Genome public.</title>
        <authorList>
            <person name="Liu C."/>
            <person name="Sun Q."/>
        </authorList>
    </citation>
    <scope>NUCLEOTIDE SEQUENCE</scope>
    <source>
        <strain evidence="16">NSJ-33</strain>
    </source>
</reference>
<dbReference type="PRINTS" id="PR00868">
    <property type="entry name" value="DNAPOLI"/>
</dbReference>
<dbReference type="InterPro" id="IPR019760">
    <property type="entry name" value="DNA-dir_DNA_pol_A_CS"/>
</dbReference>
<dbReference type="SUPFAM" id="SSF53098">
    <property type="entry name" value="Ribonuclease H-like"/>
    <property type="match status" value="1"/>
</dbReference>
<evidence type="ECO:0000256" key="3">
    <source>
        <dbReference type="ARBA" id="ARBA00020311"/>
    </source>
</evidence>
<accession>A0A926E3K4</accession>
<dbReference type="GO" id="GO:0008409">
    <property type="term" value="F:5'-3' exonuclease activity"/>
    <property type="evidence" value="ECO:0007669"/>
    <property type="project" value="UniProtKB-UniRule"/>
</dbReference>
<evidence type="ECO:0000256" key="1">
    <source>
        <dbReference type="ARBA" id="ARBA00007705"/>
    </source>
</evidence>
<feature type="domain" description="5'-3' exonuclease" evidence="14">
    <location>
        <begin position="1"/>
        <end position="260"/>
    </location>
</feature>
<dbReference type="GO" id="GO:0006302">
    <property type="term" value="P:double-strand break repair"/>
    <property type="evidence" value="ECO:0007669"/>
    <property type="project" value="TreeGrafter"/>
</dbReference>
<dbReference type="PROSITE" id="PS00447">
    <property type="entry name" value="DNA_POLYMERASE_A"/>
    <property type="match status" value="1"/>
</dbReference>
<evidence type="ECO:0000256" key="9">
    <source>
        <dbReference type="ARBA" id="ARBA00023125"/>
    </source>
</evidence>
<keyword evidence="4 13" id="KW-0808">Transferase</keyword>
<evidence type="ECO:0000313" key="17">
    <source>
        <dbReference type="Proteomes" id="UP000610760"/>
    </source>
</evidence>
<dbReference type="GO" id="GO:0003677">
    <property type="term" value="F:DNA binding"/>
    <property type="evidence" value="ECO:0007669"/>
    <property type="project" value="UniProtKB-UniRule"/>
</dbReference>
<dbReference type="InterPro" id="IPR002298">
    <property type="entry name" value="DNA_polymerase_A"/>
</dbReference>
<keyword evidence="9 13" id="KW-0238">DNA-binding</keyword>
<dbReference type="EMBL" id="JACRSV010000001">
    <property type="protein sequence ID" value="MBC8559103.1"/>
    <property type="molecule type" value="Genomic_DNA"/>
</dbReference>
<keyword evidence="5 13" id="KW-0548">Nucleotidyltransferase</keyword>
<dbReference type="PANTHER" id="PTHR10133">
    <property type="entry name" value="DNA POLYMERASE I"/>
    <property type="match status" value="1"/>
</dbReference>
<evidence type="ECO:0000259" key="14">
    <source>
        <dbReference type="SMART" id="SM00475"/>
    </source>
</evidence>
<dbReference type="Pfam" id="PF00476">
    <property type="entry name" value="DNA_pol_A"/>
    <property type="match status" value="1"/>
</dbReference>
<dbReference type="SMART" id="SM00482">
    <property type="entry name" value="POLAc"/>
    <property type="match status" value="1"/>
</dbReference>
<proteinExistence type="inferred from homology"/>
<dbReference type="AlphaFoldDB" id="A0A926E3K4"/>
<dbReference type="SMART" id="SM00475">
    <property type="entry name" value="53EXOc"/>
    <property type="match status" value="1"/>
</dbReference>
<dbReference type="InterPro" id="IPR043502">
    <property type="entry name" value="DNA/RNA_pol_sf"/>
</dbReference>
<evidence type="ECO:0000256" key="12">
    <source>
        <dbReference type="NCBIfam" id="TIGR00593"/>
    </source>
</evidence>
<dbReference type="InterPro" id="IPR012337">
    <property type="entry name" value="RNaseH-like_sf"/>
</dbReference>
<dbReference type="InterPro" id="IPR008918">
    <property type="entry name" value="HhH2"/>
</dbReference>
<dbReference type="InterPro" id="IPR018320">
    <property type="entry name" value="DNA_polymerase_1"/>
</dbReference>
<keyword evidence="13" id="KW-0540">Nuclease</keyword>
<dbReference type="SMART" id="SM00279">
    <property type="entry name" value="HhH2"/>
    <property type="match status" value="1"/>
</dbReference>
<evidence type="ECO:0000259" key="15">
    <source>
        <dbReference type="SMART" id="SM00482"/>
    </source>
</evidence>
<dbReference type="SUPFAM" id="SSF47807">
    <property type="entry name" value="5' to 3' exonuclease, C-terminal subdomain"/>
    <property type="match status" value="1"/>
</dbReference>
<keyword evidence="10 13" id="KW-0234">DNA repair</keyword>
<evidence type="ECO:0000256" key="13">
    <source>
        <dbReference type="RuleBase" id="RU004460"/>
    </source>
</evidence>
<dbReference type="Pfam" id="PF01367">
    <property type="entry name" value="5_3_exonuc"/>
    <property type="match status" value="1"/>
</dbReference>
<evidence type="ECO:0000256" key="5">
    <source>
        <dbReference type="ARBA" id="ARBA00022695"/>
    </source>
</evidence>
<evidence type="ECO:0000313" key="16">
    <source>
        <dbReference type="EMBL" id="MBC8559103.1"/>
    </source>
</evidence>
<dbReference type="NCBIfam" id="TIGR00593">
    <property type="entry name" value="pola"/>
    <property type="match status" value="1"/>
</dbReference>
<gene>
    <name evidence="13 16" type="primary">polA</name>
    <name evidence="16" type="ORF">H8710_03350</name>
</gene>
<dbReference type="InterPro" id="IPR002421">
    <property type="entry name" value="5-3_exonuclease"/>
</dbReference>
<organism evidence="16 17">
    <name type="scientific">Fumia xinanensis</name>
    <dbReference type="NCBI Taxonomy" id="2763659"/>
    <lineage>
        <taxon>Bacteria</taxon>
        <taxon>Bacillati</taxon>
        <taxon>Bacillota</taxon>
        <taxon>Clostridia</taxon>
        <taxon>Eubacteriales</taxon>
        <taxon>Oscillospiraceae</taxon>
        <taxon>Fumia</taxon>
    </lineage>
</organism>
<comment type="catalytic activity">
    <reaction evidence="11 13">
        <text>DNA(n) + a 2'-deoxyribonucleoside 5'-triphosphate = DNA(n+1) + diphosphate</text>
        <dbReference type="Rhea" id="RHEA:22508"/>
        <dbReference type="Rhea" id="RHEA-COMP:17339"/>
        <dbReference type="Rhea" id="RHEA-COMP:17340"/>
        <dbReference type="ChEBI" id="CHEBI:33019"/>
        <dbReference type="ChEBI" id="CHEBI:61560"/>
        <dbReference type="ChEBI" id="CHEBI:173112"/>
        <dbReference type="EC" id="2.7.7.7"/>
    </reaction>
</comment>
<comment type="subunit">
    <text evidence="13">Single-chain monomer with multiple functions.</text>
</comment>
<evidence type="ECO:0000256" key="2">
    <source>
        <dbReference type="ARBA" id="ARBA00012417"/>
    </source>
</evidence>
<dbReference type="CDD" id="cd09859">
    <property type="entry name" value="PIN_53EXO"/>
    <property type="match status" value="1"/>
</dbReference>
<keyword evidence="7 13" id="KW-0227">DNA damage</keyword>
<dbReference type="FunFam" id="1.10.150.20:FF:000002">
    <property type="entry name" value="DNA polymerase I"/>
    <property type="match status" value="1"/>
</dbReference>
<evidence type="ECO:0000256" key="4">
    <source>
        <dbReference type="ARBA" id="ARBA00022679"/>
    </source>
</evidence>
<dbReference type="CDD" id="cd08637">
    <property type="entry name" value="DNA_pol_A_pol_I_C"/>
    <property type="match status" value="1"/>
</dbReference>
<dbReference type="Gene3D" id="1.10.150.20">
    <property type="entry name" value="5' to 3' exonuclease, C-terminal subdomain"/>
    <property type="match status" value="2"/>
</dbReference>
<dbReference type="InterPro" id="IPR020046">
    <property type="entry name" value="5-3_exonucl_a-hlix_arch_N"/>
</dbReference>
<dbReference type="InterPro" id="IPR001098">
    <property type="entry name" value="DNA-dir_DNA_pol_A_palm_dom"/>
</dbReference>
<comment type="similarity">
    <text evidence="1 13">Belongs to the DNA polymerase type-A family.</text>
</comment>
<dbReference type="InterPro" id="IPR036279">
    <property type="entry name" value="5-3_exonuclease_C_sf"/>
</dbReference>
<dbReference type="CDD" id="cd09898">
    <property type="entry name" value="H3TH_53EXO"/>
    <property type="match status" value="1"/>
</dbReference>
<dbReference type="Gene3D" id="1.20.1060.10">
    <property type="entry name" value="Taq DNA Polymerase, Chain T, domain 4"/>
    <property type="match status" value="1"/>
</dbReference>
<keyword evidence="13" id="KW-0378">Hydrolase</keyword>
<dbReference type="CDD" id="cd06140">
    <property type="entry name" value="DNA_polA_I_Bacillus_like_exo"/>
    <property type="match status" value="1"/>
</dbReference>
<dbReference type="EC" id="2.7.7.7" evidence="2 12"/>
<dbReference type="Pfam" id="PF02739">
    <property type="entry name" value="5_3_exonuc_N"/>
    <property type="match status" value="1"/>
</dbReference>
<comment type="function">
    <text evidence="13">In addition to polymerase activity, this DNA polymerase exhibits 5'-3' exonuclease activity.</text>
</comment>
<dbReference type="SUPFAM" id="SSF88723">
    <property type="entry name" value="PIN domain-like"/>
    <property type="match status" value="1"/>
</dbReference>
<evidence type="ECO:0000256" key="7">
    <source>
        <dbReference type="ARBA" id="ARBA00022763"/>
    </source>
</evidence>
<dbReference type="Gene3D" id="3.40.50.1010">
    <property type="entry name" value="5'-nuclease"/>
    <property type="match status" value="1"/>
</dbReference>
<feature type="domain" description="DNA-directed DNA polymerase family A palm" evidence="15">
    <location>
        <begin position="612"/>
        <end position="818"/>
    </location>
</feature>
<evidence type="ECO:0000256" key="6">
    <source>
        <dbReference type="ARBA" id="ARBA00022705"/>
    </source>
</evidence>
<dbReference type="InterPro" id="IPR036397">
    <property type="entry name" value="RNaseH_sf"/>
</dbReference>
<name>A0A926E3K4_9FIRM</name>
<dbReference type="InterPro" id="IPR029060">
    <property type="entry name" value="PIN-like_dom_sf"/>
</dbReference>
<dbReference type="Proteomes" id="UP000610760">
    <property type="component" value="Unassembled WGS sequence"/>
</dbReference>
<keyword evidence="13" id="KW-0269">Exonuclease</keyword>
<dbReference type="RefSeq" id="WP_249293992.1">
    <property type="nucleotide sequence ID" value="NZ_JACRSV010000001.1"/>
</dbReference>
<dbReference type="PANTHER" id="PTHR10133:SF27">
    <property type="entry name" value="DNA POLYMERASE NU"/>
    <property type="match status" value="1"/>
</dbReference>
<evidence type="ECO:0000256" key="10">
    <source>
        <dbReference type="ARBA" id="ARBA00023204"/>
    </source>
</evidence>
<dbReference type="FunFam" id="1.20.1060.10:FF:000001">
    <property type="entry name" value="DNA polymerase I"/>
    <property type="match status" value="1"/>
</dbReference>
<dbReference type="NCBIfam" id="NF004397">
    <property type="entry name" value="PRK05755.1"/>
    <property type="match status" value="1"/>
</dbReference>
<dbReference type="GO" id="GO:0006261">
    <property type="term" value="P:DNA-templated DNA replication"/>
    <property type="evidence" value="ECO:0007669"/>
    <property type="project" value="UniProtKB-UniRule"/>
</dbReference>
<dbReference type="GO" id="GO:0003887">
    <property type="term" value="F:DNA-directed DNA polymerase activity"/>
    <property type="evidence" value="ECO:0007669"/>
    <property type="project" value="UniProtKB-UniRule"/>
</dbReference>
<keyword evidence="8 13" id="KW-0239">DNA-directed DNA polymerase</keyword>
<protein>
    <recommendedName>
        <fullName evidence="3 12">DNA polymerase I</fullName>
        <ecNumber evidence="2 12">2.7.7.7</ecNumber>
    </recommendedName>
</protein>
<keyword evidence="6 13" id="KW-0235">DNA replication</keyword>
<dbReference type="FunFam" id="1.10.150.20:FF:000003">
    <property type="entry name" value="DNA polymerase I"/>
    <property type="match status" value="1"/>
</dbReference>
<sequence length="855" mass="95499">MKILAIDYNSLMNRSFFAIRHLSSPDGTPTNALLGFAKTYQKLLNAFEPDVVVAAYDVHAPTFRHKMFDDYKGTRGPTADELLVQMPLGKEFVTLAGGTVIGIEGFEADDILGTLAAYADAHQGDICIIATGDRDSLQLASERVSINLASNKGDILYTPETVIEQYGVSPRQLIEVKSLMGDSSDNIPGVKGIGEKTALSLIQNHHSLQEILDNLESVSATPRIKKLIEEHREEAILSRKLGEITCDVPLPFDPKDLTGKGPDAPALAAFLTKYGLTSVLKAFHLDELPAADESATPSTTPSVTYTLTENPDIRETLKNLTEICFLVKADGETLVQIDIQIEEHTVVRFTENLEEVFRVLVESGLPKVTFDAKPVYHLALDRGTSLKNLQSDLKLAAYLLSNADKAYSLSDMRQNYLPHFGCSLPEEDWDAACLIQLNRAVTAIISERQMDFLYKEIELPLCEVLASMEHEGFMIDERSLTEFGEDLSAQIEQLKIDIIDLAGVPFNINSTQHLSDVLFNRLGLPPKKKTKTGYSTDAEVLKSLRPLHPIIDKILEYRQLSKLYSTYVVGLKKCIRPDRRVHSTFNQTETRTGRISSLDPNVQNIPVRTPLGAEMRKFFVAKDGFTLVDADYSQIELRILAHISGDEHMIKGFQDGADIHRMTASQVFHVPFDEVPAELRSRSKAINFGIVYGISAFSLSQDIHVTVKEAKQYIEDYLSTYNGVANYMKESVEKAKTLGYVETMFHRPRALPDINSKKPALRGFSERVAMNMPIQGTAADIIKLAMIKVYRRLREENLRSKLILQVHDELMVEAAEDEAEKVKEIVKHEMENAAKLSVKLEVDIHDGKNWYIAKG</sequence>
<evidence type="ECO:0000256" key="11">
    <source>
        <dbReference type="ARBA" id="ARBA00049244"/>
    </source>
</evidence>
<keyword evidence="17" id="KW-1185">Reference proteome</keyword>
<evidence type="ECO:0000256" key="8">
    <source>
        <dbReference type="ARBA" id="ARBA00022932"/>
    </source>
</evidence>